<organism evidence="2 3">
    <name type="scientific">Syncephalis pseudoplumigaleata</name>
    <dbReference type="NCBI Taxonomy" id="1712513"/>
    <lineage>
        <taxon>Eukaryota</taxon>
        <taxon>Fungi</taxon>
        <taxon>Fungi incertae sedis</taxon>
        <taxon>Zoopagomycota</taxon>
        <taxon>Zoopagomycotina</taxon>
        <taxon>Zoopagomycetes</taxon>
        <taxon>Zoopagales</taxon>
        <taxon>Piptocephalidaceae</taxon>
        <taxon>Syncephalis</taxon>
    </lineage>
</organism>
<keyword evidence="3" id="KW-1185">Reference proteome</keyword>
<feature type="region of interest" description="Disordered" evidence="1">
    <location>
        <begin position="205"/>
        <end position="225"/>
    </location>
</feature>
<feature type="region of interest" description="Disordered" evidence="1">
    <location>
        <begin position="26"/>
        <end position="64"/>
    </location>
</feature>
<sequence>MLTDSDDEQLLAEMALTASSFEITPVATRTQPATKRKQPSTTRAAEVVDAERAGTSSRQTEKPQRKIMRITLTPEYEGPASTTAMSNCPICHEQFDRHLLEAHAACCQGKDAVQGDTGICPVCNQSFPIDKLEAHVNEELGQWNEEEEEGEGEGEGEGDHQADASTATLIANDLAELQQLDESIFISDDENDWFNDRPSGIEILSQQQQPATATTAAATSTDKSAGQLSPLHGLINLHEARQQYPELEGYFNQFSMENGAKRRRA</sequence>
<evidence type="ECO:0000313" key="2">
    <source>
        <dbReference type="EMBL" id="RKP27511.1"/>
    </source>
</evidence>
<evidence type="ECO:0000313" key="3">
    <source>
        <dbReference type="Proteomes" id="UP000278143"/>
    </source>
</evidence>
<gene>
    <name evidence="2" type="ORF">SYNPS1DRAFT_26832</name>
</gene>
<dbReference type="EMBL" id="KZ989194">
    <property type="protein sequence ID" value="RKP27511.1"/>
    <property type="molecule type" value="Genomic_DNA"/>
</dbReference>
<accession>A0A4P9Z6N2</accession>
<name>A0A4P9Z6N2_9FUNG</name>
<feature type="compositionally biased region" description="Low complexity" evidence="1">
    <location>
        <begin position="205"/>
        <end position="221"/>
    </location>
</feature>
<evidence type="ECO:0008006" key="4">
    <source>
        <dbReference type="Google" id="ProtNLM"/>
    </source>
</evidence>
<protein>
    <recommendedName>
        <fullName evidence="4">UBZ4-type domain-containing protein</fullName>
    </recommendedName>
</protein>
<feature type="compositionally biased region" description="Polar residues" evidence="1">
    <location>
        <begin position="26"/>
        <end position="43"/>
    </location>
</feature>
<evidence type="ECO:0000256" key="1">
    <source>
        <dbReference type="SAM" id="MobiDB-lite"/>
    </source>
</evidence>
<dbReference type="Proteomes" id="UP000278143">
    <property type="component" value="Unassembled WGS sequence"/>
</dbReference>
<dbReference type="AlphaFoldDB" id="A0A4P9Z6N2"/>
<reference evidence="3" key="1">
    <citation type="journal article" date="2018" name="Nat. Microbiol.">
        <title>Leveraging single-cell genomics to expand the fungal tree of life.</title>
        <authorList>
            <person name="Ahrendt S.R."/>
            <person name="Quandt C.A."/>
            <person name="Ciobanu D."/>
            <person name="Clum A."/>
            <person name="Salamov A."/>
            <person name="Andreopoulos B."/>
            <person name="Cheng J.F."/>
            <person name="Woyke T."/>
            <person name="Pelin A."/>
            <person name="Henrissat B."/>
            <person name="Reynolds N.K."/>
            <person name="Benny G.L."/>
            <person name="Smith M.E."/>
            <person name="James T.Y."/>
            <person name="Grigoriev I.V."/>
        </authorList>
    </citation>
    <scope>NUCLEOTIDE SEQUENCE [LARGE SCALE GENOMIC DNA]</scope>
    <source>
        <strain evidence="3">Benny S71-1</strain>
    </source>
</reference>
<dbReference type="OrthoDB" id="5594941at2759"/>
<proteinExistence type="predicted"/>